<comment type="caution">
    <text evidence="2">The sequence shown here is derived from an EMBL/GenBank/DDBJ whole genome shotgun (WGS) entry which is preliminary data.</text>
</comment>
<dbReference type="AlphaFoldDB" id="K6CT44"/>
<gene>
    <name evidence="2" type="ORF">BAZO_17184</name>
</gene>
<keyword evidence="2" id="KW-0808">Transferase</keyword>
<dbReference type="InterPro" id="IPR020036">
    <property type="entry name" value="PseH"/>
</dbReference>
<organism evidence="2 3">
    <name type="scientific">Schinkia azotoformans LMG 9581</name>
    <dbReference type="NCBI Taxonomy" id="1131731"/>
    <lineage>
        <taxon>Bacteria</taxon>
        <taxon>Bacillati</taxon>
        <taxon>Bacillota</taxon>
        <taxon>Bacilli</taxon>
        <taxon>Bacillales</taxon>
        <taxon>Bacillaceae</taxon>
        <taxon>Calidifontibacillus/Schinkia group</taxon>
        <taxon>Schinkia</taxon>
    </lineage>
</organism>
<proteinExistence type="predicted"/>
<name>K6CT44_SCHAZ</name>
<evidence type="ECO:0000313" key="3">
    <source>
        <dbReference type="Proteomes" id="UP000006315"/>
    </source>
</evidence>
<dbReference type="PATRIC" id="fig|1131731.3.peg.3501"/>
<sequence>MGYDLRAPSEKDRNLLHNWRNAEFIRINMFDDQPITFEAHCNWFETILKEQLAYYRIVQYQSKPLGLVSFKKDPQQKNILFWGFYIGEAQAPKGAGTWMGRLALDYAFQILEAEKIIGEVLSFNKKSMKFHEKLGFKQNHQYRNTLFREGHPIPIVRYELDKEDWLYHRKDGLN</sequence>
<evidence type="ECO:0000259" key="1">
    <source>
        <dbReference type="PROSITE" id="PS51186"/>
    </source>
</evidence>
<dbReference type="SUPFAM" id="SSF55729">
    <property type="entry name" value="Acyl-CoA N-acyltransferases (Nat)"/>
    <property type="match status" value="1"/>
</dbReference>
<dbReference type="Proteomes" id="UP000006315">
    <property type="component" value="Unassembled WGS sequence"/>
</dbReference>
<dbReference type="Gene3D" id="3.40.630.30">
    <property type="match status" value="1"/>
</dbReference>
<dbReference type="RefSeq" id="WP_004431973.1">
    <property type="nucleotide sequence ID" value="NZ_AJLR01000146.1"/>
</dbReference>
<dbReference type="EMBL" id="AJLR01000146">
    <property type="protein sequence ID" value="EKN63427.1"/>
    <property type="molecule type" value="Genomic_DNA"/>
</dbReference>
<dbReference type="STRING" id="1131731.BAZO_17184"/>
<dbReference type="PANTHER" id="PTHR43415:SF3">
    <property type="entry name" value="GNAT-FAMILY ACETYLTRANSFERASE"/>
    <property type="match status" value="1"/>
</dbReference>
<dbReference type="InterPro" id="IPR016181">
    <property type="entry name" value="Acyl_CoA_acyltransferase"/>
</dbReference>
<protein>
    <submittedName>
        <fullName evidence="2">Pseudaminic acid biosynthesis N-acetyl transferase</fullName>
    </submittedName>
</protein>
<reference evidence="2 3" key="1">
    <citation type="journal article" date="2012" name="Front. Microbiol.">
        <title>Redundancy and modularity in membrane-associated dissimilatory nitrate reduction in Bacillus.</title>
        <authorList>
            <person name="Heylen K."/>
            <person name="Keltjens J."/>
        </authorList>
    </citation>
    <scope>NUCLEOTIDE SEQUENCE [LARGE SCALE GENOMIC DNA]</scope>
    <source>
        <strain evidence="2 3">LMG 9581</strain>
    </source>
</reference>
<dbReference type="Pfam" id="PF13302">
    <property type="entry name" value="Acetyltransf_3"/>
    <property type="match status" value="1"/>
</dbReference>
<dbReference type="InterPro" id="IPR000182">
    <property type="entry name" value="GNAT_dom"/>
</dbReference>
<dbReference type="PANTHER" id="PTHR43415">
    <property type="entry name" value="SPERMIDINE N(1)-ACETYLTRANSFERASE"/>
    <property type="match status" value="1"/>
</dbReference>
<keyword evidence="3" id="KW-1185">Reference proteome</keyword>
<evidence type="ECO:0000313" key="2">
    <source>
        <dbReference type="EMBL" id="EKN63427.1"/>
    </source>
</evidence>
<dbReference type="PROSITE" id="PS51186">
    <property type="entry name" value="GNAT"/>
    <property type="match status" value="1"/>
</dbReference>
<dbReference type="NCBIfam" id="TIGR03585">
    <property type="entry name" value="PseH"/>
    <property type="match status" value="1"/>
</dbReference>
<accession>K6CT44</accession>
<feature type="domain" description="N-acetyltransferase" evidence="1">
    <location>
        <begin position="3"/>
        <end position="154"/>
    </location>
</feature>
<dbReference type="GO" id="GO:0016747">
    <property type="term" value="F:acyltransferase activity, transferring groups other than amino-acyl groups"/>
    <property type="evidence" value="ECO:0007669"/>
    <property type="project" value="InterPro"/>
</dbReference>